<reference evidence="2 3" key="1">
    <citation type="journal article" date="2013" name="Proc. Natl. Acad. Sci. U.S.A.">
        <title>The king cobra genome reveals dynamic gene evolution and adaptation in the snake venom system.</title>
        <authorList>
            <person name="Vonk F.J."/>
            <person name="Casewell N.R."/>
            <person name="Henkel C.V."/>
            <person name="Heimberg A.M."/>
            <person name="Jansen H.J."/>
            <person name="McCleary R.J."/>
            <person name="Kerkkamp H.M."/>
            <person name="Vos R.A."/>
            <person name="Guerreiro I."/>
            <person name="Calvete J.J."/>
            <person name="Wuster W."/>
            <person name="Woods A.E."/>
            <person name="Logan J.M."/>
            <person name="Harrison R.A."/>
            <person name="Castoe T.A."/>
            <person name="de Koning A.P."/>
            <person name="Pollock D.D."/>
            <person name="Yandell M."/>
            <person name="Calderon D."/>
            <person name="Renjifo C."/>
            <person name="Currier R.B."/>
            <person name="Salgado D."/>
            <person name="Pla D."/>
            <person name="Sanz L."/>
            <person name="Hyder A.S."/>
            <person name="Ribeiro J.M."/>
            <person name="Arntzen J.W."/>
            <person name="van den Thillart G.E."/>
            <person name="Boetzer M."/>
            <person name="Pirovano W."/>
            <person name="Dirks R.P."/>
            <person name="Spaink H.P."/>
            <person name="Duboule D."/>
            <person name="McGlinn E."/>
            <person name="Kini R.M."/>
            <person name="Richardson M.K."/>
        </authorList>
    </citation>
    <scope>NUCLEOTIDE SEQUENCE</scope>
    <source>
        <tissue evidence="2">Blood</tissue>
    </source>
</reference>
<evidence type="ECO:0000313" key="2">
    <source>
        <dbReference type="EMBL" id="ETE71236.1"/>
    </source>
</evidence>
<organism evidence="2 3">
    <name type="scientific">Ophiophagus hannah</name>
    <name type="common">King cobra</name>
    <name type="synonym">Naja hannah</name>
    <dbReference type="NCBI Taxonomy" id="8665"/>
    <lineage>
        <taxon>Eukaryota</taxon>
        <taxon>Metazoa</taxon>
        <taxon>Chordata</taxon>
        <taxon>Craniata</taxon>
        <taxon>Vertebrata</taxon>
        <taxon>Euteleostomi</taxon>
        <taxon>Lepidosauria</taxon>
        <taxon>Squamata</taxon>
        <taxon>Bifurcata</taxon>
        <taxon>Unidentata</taxon>
        <taxon>Episquamata</taxon>
        <taxon>Toxicofera</taxon>
        <taxon>Serpentes</taxon>
        <taxon>Colubroidea</taxon>
        <taxon>Elapidae</taxon>
        <taxon>Elapinae</taxon>
        <taxon>Ophiophagus</taxon>
    </lineage>
</organism>
<proteinExistence type="predicted"/>
<gene>
    <name evidence="2" type="primary">gse1</name>
    <name evidence="2" type="ORF">L345_02947</name>
</gene>
<feature type="compositionally biased region" description="Basic and acidic residues" evidence="1">
    <location>
        <begin position="206"/>
        <end position="233"/>
    </location>
</feature>
<dbReference type="Proteomes" id="UP000018936">
    <property type="component" value="Unassembled WGS sequence"/>
</dbReference>
<protein>
    <submittedName>
        <fullName evidence="2">Genetic suppressor element 1</fullName>
    </submittedName>
</protein>
<sequence>MGSPCLVTASFSNHSKQRQKKQLYHQHLCLQPLRKPVKLKEEHKQNRNCCANTYLQGVEGRFVYFRRAWLCIVTAFHNLLLQSCNTFRTGMVQPWILYDFGLQLSWPTGEFWELKSTSFHGCLPREKKPDWSLSLIAFADTCILSYHCLILKQRGEREENLDCSFRMEFKSRIWGLIEVERGRLWPSIRAQLHEGLGMKMGEMEGGEGRKGGERKREEEMEGGTEKERGERRKEGRKRKKEGRKERKRKREERRKEKAGEFWELMSTYRKVAKIDQHYTRG</sequence>
<keyword evidence="3" id="KW-1185">Reference proteome</keyword>
<name>V8PB60_OPHHA</name>
<evidence type="ECO:0000313" key="3">
    <source>
        <dbReference type="Proteomes" id="UP000018936"/>
    </source>
</evidence>
<accession>V8PB60</accession>
<evidence type="ECO:0000256" key="1">
    <source>
        <dbReference type="SAM" id="MobiDB-lite"/>
    </source>
</evidence>
<dbReference type="AlphaFoldDB" id="V8PB60"/>
<feature type="compositionally biased region" description="Basic residues" evidence="1">
    <location>
        <begin position="234"/>
        <end position="252"/>
    </location>
</feature>
<comment type="caution">
    <text evidence="2">The sequence shown here is derived from an EMBL/GenBank/DDBJ whole genome shotgun (WGS) entry which is preliminary data.</text>
</comment>
<feature type="non-terminal residue" evidence="2">
    <location>
        <position position="1"/>
    </location>
</feature>
<feature type="region of interest" description="Disordered" evidence="1">
    <location>
        <begin position="196"/>
        <end position="256"/>
    </location>
</feature>
<dbReference type="EMBL" id="AZIM01000403">
    <property type="protein sequence ID" value="ETE71236.1"/>
    <property type="molecule type" value="Genomic_DNA"/>
</dbReference>